<keyword evidence="4" id="KW-1185">Reference proteome</keyword>
<dbReference type="Pfam" id="PF07811">
    <property type="entry name" value="TadE"/>
    <property type="match status" value="1"/>
</dbReference>
<evidence type="ECO:0000313" key="3">
    <source>
        <dbReference type="EMBL" id="MFD1782140.1"/>
    </source>
</evidence>
<keyword evidence="1" id="KW-0472">Membrane</keyword>
<evidence type="ECO:0000256" key="1">
    <source>
        <dbReference type="SAM" id="Phobius"/>
    </source>
</evidence>
<organism evidence="3 4">
    <name type="scientific">Phenylobacterium terrae</name>
    <dbReference type="NCBI Taxonomy" id="2665495"/>
    <lineage>
        <taxon>Bacteria</taxon>
        <taxon>Pseudomonadati</taxon>
        <taxon>Pseudomonadota</taxon>
        <taxon>Alphaproteobacteria</taxon>
        <taxon>Caulobacterales</taxon>
        <taxon>Caulobacteraceae</taxon>
        <taxon>Phenylobacterium</taxon>
    </lineage>
</organism>
<dbReference type="EMBL" id="JBHUEY010000001">
    <property type="protein sequence ID" value="MFD1782140.1"/>
    <property type="molecule type" value="Genomic_DNA"/>
</dbReference>
<keyword evidence="1" id="KW-1133">Transmembrane helix</keyword>
<dbReference type="InterPro" id="IPR012495">
    <property type="entry name" value="TadE-like_dom"/>
</dbReference>
<reference evidence="4" key="1">
    <citation type="journal article" date="2019" name="Int. J. Syst. Evol. Microbiol.">
        <title>The Global Catalogue of Microorganisms (GCM) 10K type strain sequencing project: providing services to taxonomists for standard genome sequencing and annotation.</title>
        <authorList>
            <consortium name="The Broad Institute Genomics Platform"/>
            <consortium name="The Broad Institute Genome Sequencing Center for Infectious Disease"/>
            <person name="Wu L."/>
            <person name="Ma J."/>
        </authorList>
    </citation>
    <scope>NUCLEOTIDE SEQUENCE [LARGE SCALE GENOMIC DNA]</scope>
    <source>
        <strain evidence="4">DFY28</strain>
    </source>
</reference>
<evidence type="ECO:0000259" key="2">
    <source>
        <dbReference type="Pfam" id="PF07811"/>
    </source>
</evidence>
<proteinExistence type="predicted"/>
<accession>A0ABW4MZ02</accession>
<protein>
    <submittedName>
        <fullName evidence="3">TadE/TadG family type IV pilus assembly protein</fullName>
    </submittedName>
</protein>
<name>A0ABW4MZ02_9CAUL</name>
<dbReference type="Proteomes" id="UP001597237">
    <property type="component" value="Unassembled WGS sequence"/>
</dbReference>
<keyword evidence="1" id="KW-0812">Transmembrane</keyword>
<feature type="transmembrane region" description="Helical" evidence="1">
    <location>
        <begin position="6"/>
        <end position="25"/>
    </location>
</feature>
<comment type="caution">
    <text evidence="3">The sequence shown here is derived from an EMBL/GenBank/DDBJ whole genome shotgun (WGS) entry which is preliminary data.</text>
</comment>
<evidence type="ECO:0000313" key="4">
    <source>
        <dbReference type="Proteomes" id="UP001597237"/>
    </source>
</evidence>
<dbReference type="RefSeq" id="WP_377281032.1">
    <property type="nucleotide sequence ID" value="NZ_JBHRSI010000003.1"/>
</dbReference>
<sequence>MEFALIAPFLTMLLVGIMTYGGYFWTAHSVQQLANDSARAAIAGLDAQERQEIAEATLAAGLAHHPFLDPDRAGVTVMEAAEGVAVSVTFDASESFIFLFDFIPMPPPIIDRQAAVRLGGY</sequence>
<feature type="domain" description="TadE-like" evidence="2">
    <location>
        <begin position="2"/>
        <end position="39"/>
    </location>
</feature>
<gene>
    <name evidence="3" type="ORF">ACFSC0_01945</name>
</gene>